<evidence type="ECO:0008006" key="3">
    <source>
        <dbReference type="Google" id="ProtNLM"/>
    </source>
</evidence>
<proteinExistence type="predicted"/>
<keyword evidence="2" id="KW-1185">Reference proteome</keyword>
<organism evidence="1 2">
    <name type="scientific">Brassica cretica</name>
    <name type="common">Mustard</name>
    <dbReference type="NCBI Taxonomy" id="69181"/>
    <lineage>
        <taxon>Eukaryota</taxon>
        <taxon>Viridiplantae</taxon>
        <taxon>Streptophyta</taxon>
        <taxon>Embryophyta</taxon>
        <taxon>Tracheophyta</taxon>
        <taxon>Spermatophyta</taxon>
        <taxon>Magnoliopsida</taxon>
        <taxon>eudicotyledons</taxon>
        <taxon>Gunneridae</taxon>
        <taxon>Pentapetalae</taxon>
        <taxon>rosids</taxon>
        <taxon>malvids</taxon>
        <taxon>Brassicales</taxon>
        <taxon>Brassicaceae</taxon>
        <taxon>Brassiceae</taxon>
        <taxon>Brassica</taxon>
    </lineage>
</organism>
<name>A0ABQ7EWI8_BRACR</name>
<protein>
    <recommendedName>
        <fullName evidence="3">RING-type E3 ubiquitin transferase</fullName>
    </recommendedName>
</protein>
<reference evidence="1 2" key="1">
    <citation type="journal article" date="2020" name="BMC Genomics">
        <title>Intraspecific diversification of the crop wild relative Brassica cretica Lam. using demographic model selection.</title>
        <authorList>
            <person name="Kioukis A."/>
            <person name="Michalopoulou V.A."/>
            <person name="Briers L."/>
            <person name="Pirintsos S."/>
            <person name="Studholme D.J."/>
            <person name="Pavlidis P."/>
            <person name="Sarris P.F."/>
        </authorList>
    </citation>
    <scope>NUCLEOTIDE SEQUENCE [LARGE SCALE GENOMIC DNA]</scope>
    <source>
        <strain evidence="2">cv. PFS-1207/04</strain>
    </source>
</reference>
<comment type="caution">
    <text evidence="1">The sequence shown here is derived from an EMBL/GenBank/DDBJ whole genome shotgun (WGS) entry which is preliminary data.</text>
</comment>
<dbReference type="EMBL" id="QGKV02000297">
    <property type="protein sequence ID" value="KAF3608022.1"/>
    <property type="molecule type" value="Genomic_DNA"/>
</dbReference>
<evidence type="ECO:0000313" key="1">
    <source>
        <dbReference type="EMBL" id="KAF3608022.1"/>
    </source>
</evidence>
<accession>A0ABQ7EWI8</accession>
<gene>
    <name evidence="1" type="ORF">DY000_02045071</name>
</gene>
<sequence length="93" mass="9943">MLAKIRAAEKMIVTERERVGGAGSSATLNAQAGGLGKSIQAAESALTLEKHRLKKLEELEALNQSLKSCSNEDFSIFEKTNCKGHKANKGNKG</sequence>
<evidence type="ECO:0000313" key="2">
    <source>
        <dbReference type="Proteomes" id="UP000266723"/>
    </source>
</evidence>
<dbReference type="Proteomes" id="UP000266723">
    <property type="component" value="Unassembled WGS sequence"/>
</dbReference>